<accession>A0A123T6J5</accession>
<evidence type="ECO:0000313" key="1">
    <source>
        <dbReference type="EMBL" id="CYU95130.1"/>
    </source>
</evidence>
<protein>
    <submittedName>
        <fullName evidence="1">Uncharacterized protein</fullName>
    </submittedName>
</protein>
<name>A0A123T6J5_STRSU</name>
<evidence type="ECO:0000313" key="2">
    <source>
        <dbReference type="Proteomes" id="UP000072083"/>
    </source>
</evidence>
<dbReference type="AlphaFoldDB" id="A0A123T6J5"/>
<sequence length="51" mass="6029">MNKRMKKKWSRIEKLENKVARLTAKNILLTDALRNHANNIIDLDDIVWVPT</sequence>
<gene>
    <name evidence="1" type="ORF">ERS132406_01166</name>
</gene>
<proteinExistence type="predicted"/>
<organism evidence="1 2">
    <name type="scientific">Streptococcus suis</name>
    <dbReference type="NCBI Taxonomy" id="1307"/>
    <lineage>
        <taxon>Bacteria</taxon>
        <taxon>Bacillati</taxon>
        <taxon>Bacillota</taxon>
        <taxon>Bacilli</taxon>
        <taxon>Lactobacillales</taxon>
        <taxon>Streptococcaceae</taxon>
        <taxon>Streptococcus</taxon>
    </lineage>
</organism>
<reference evidence="1 2" key="1">
    <citation type="submission" date="2016-02" db="EMBL/GenBank/DDBJ databases">
        <authorList>
            <consortium name="Pathogen Informatics"/>
        </authorList>
    </citation>
    <scope>NUCLEOTIDE SEQUENCE [LARGE SCALE GENOMIC DNA]</scope>
    <source>
        <strain evidence="1 2">LSS44</strain>
    </source>
</reference>
<dbReference type="EMBL" id="FIGZ01000011">
    <property type="protein sequence ID" value="CYU95130.1"/>
    <property type="molecule type" value="Genomic_DNA"/>
</dbReference>
<dbReference type="Proteomes" id="UP000072083">
    <property type="component" value="Unassembled WGS sequence"/>
</dbReference>
<dbReference type="RefSeq" id="WP_153600779.1">
    <property type="nucleotide sequence ID" value="NZ_CEEJ01000097.1"/>
</dbReference>